<evidence type="ECO:0008006" key="3">
    <source>
        <dbReference type="Google" id="ProtNLM"/>
    </source>
</evidence>
<evidence type="ECO:0000313" key="2">
    <source>
        <dbReference type="Proteomes" id="UP001311915"/>
    </source>
</evidence>
<evidence type="ECO:0000313" key="1">
    <source>
        <dbReference type="EMBL" id="KAK4713655.1"/>
    </source>
</evidence>
<dbReference type="PANTHER" id="PTHR33223">
    <property type="entry name" value="CCHC-TYPE DOMAIN-CONTAINING PROTEIN"/>
    <property type="match status" value="1"/>
</dbReference>
<name>A0AAV9KM04_9SOLN</name>
<keyword evidence="2" id="KW-1185">Reference proteome</keyword>
<protein>
    <recommendedName>
        <fullName evidence="3">Retrotransposon gag domain-containing protein</fullName>
    </recommendedName>
</protein>
<dbReference type="EMBL" id="JAWPEI010000010">
    <property type="protein sequence ID" value="KAK4713655.1"/>
    <property type="molecule type" value="Genomic_DNA"/>
</dbReference>
<proteinExistence type="predicted"/>
<accession>A0AAV9KM04</accession>
<dbReference type="AlphaFoldDB" id="A0AAV9KM04"/>
<dbReference type="Proteomes" id="UP001311915">
    <property type="component" value="Unassembled WGS sequence"/>
</dbReference>
<reference evidence="1 2" key="1">
    <citation type="submission" date="2023-10" db="EMBL/GenBank/DDBJ databases">
        <title>Genome-Wide Identification Analysis in wild type Solanum Pinnatisectum Reveals Some Genes Defensing Phytophthora Infestans.</title>
        <authorList>
            <person name="Sun C."/>
        </authorList>
    </citation>
    <scope>NUCLEOTIDE SEQUENCE [LARGE SCALE GENOMIC DNA]</scope>
    <source>
        <strain evidence="1">LQN</strain>
        <tissue evidence="1">Leaf</tissue>
    </source>
</reference>
<sequence>MPNTRSKGVPLVSYDPELRKTIRKMVNAQELKAAVDENIAVDEILPPHRQPIAPRGRPQPPAHMMYEEDDLDLDGAGAIGAIVLPSLPPSVKFTITSTMIQLLNLKGRFRGAAGDNTNQHLMNFVVICKSQEISGVRQIAMRLRLFPLSLTGEATNWLNEMLDDSIRTSTELKEAFLEQFFLESKEL</sequence>
<gene>
    <name evidence="1" type="ORF">R3W88_019562</name>
</gene>
<organism evidence="1 2">
    <name type="scientific">Solanum pinnatisectum</name>
    <name type="common">tansyleaf nightshade</name>
    <dbReference type="NCBI Taxonomy" id="50273"/>
    <lineage>
        <taxon>Eukaryota</taxon>
        <taxon>Viridiplantae</taxon>
        <taxon>Streptophyta</taxon>
        <taxon>Embryophyta</taxon>
        <taxon>Tracheophyta</taxon>
        <taxon>Spermatophyta</taxon>
        <taxon>Magnoliopsida</taxon>
        <taxon>eudicotyledons</taxon>
        <taxon>Gunneridae</taxon>
        <taxon>Pentapetalae</taxon>
        <taxon>asterids</taxon>
        <taxon>lamiids</taxon>
        <taxon>Solanales</taxon>
        <taxon>Solanaceae</taxon>
        <taxon>Solanoideae</taxon>
        <taxon>Solaneae</taxon>
        <taxon>Solanum</taxon>
    </lineage>
</organism>
<dbReference type="PANTHER" id="PTHR33223:SF6">
    <property type="entry name" value="CCHC-TYPE DOMAIN-CONTAINING PROTEIN"/>
    <property type="match status" value="1"/>
</dbReference>
<comment type="caution">
    <text evidence="1">The sequence shown here is derived from an EMBL/GenBank/DDBJ whole genome shotgun (WGS) entry which is preliminary data.</text>
</comment>